<reference evidence="1" key="1">
    <citation type="submission" date="2021-03" db="EMBL/GenBank/DDBJ databases">
        <title>Genomic Encyclopedia of Type Strains, Phase IV (KMG-IV): sequencing the most valuable type-strain genomes for metagenomic binning, comparative biology and taxonomic classification.</title>
        <authorList>
            <person name="Goeker M."/>
        </authorList>
    </citation>
    <scope>NUCLEOTIDE SEQUENCE</scope>
    <source>
        <strain evidence="1">DSM 107338</strain>
    </source>
</reference>
<dbReference type="RefSeq" id="WP_149474885.1">
    <property type="nucleotide sequence ID" value="NZ_JAGGMB010000001.1"/>
</dbReference>
<comment type="caution">
    <text evidence="1">The sequence shown here is derived from an EMBL/GenBank/DDBJ whole genome shotgun (WGS) entry which is preliminary data.</text>
</comment>
<dbReference type="Proteomes" id="UP001138793">
    <property type="component" value="Unassembled WGS sequence"/>
</dbReference>
<name>A0A9X0YRJ3_9BACI</name>
<organism evidence="1 2">
    <name type="scientific">Oceanobacillus polygoni</name>
    <dbReference type="NCBI Taxonomy" id="1235259"/>
    <lineage>
        <taxon>Bacteria</taxon>
        <taxon>Bacillati</taxon>
        <taxon>Bacillota</taxon>
        <taxon>Bacilli</taxon>
        <taxon>Bacillales</taxon>
        <taxon>Bacillaceae</taxon>
        <taxon>Oceanobacillus</taxon>
    </lineage>
</organism>
<evidence type="ECO:0000313" key="1">
    <source>
        <dbReference type="EMBL" id="MBP2075929.1"/>
    </source>
</evidence>
<evidence type="ECO:0000313" key="2">
    <source>
        <dbReference type="Proteomes" id="UP001138793"/>
    </source>
</evidence>
<accession>A0A9X0YRJ3</accession>
<dbReference type="AlphaFoldDB" id="A0A9X0YRJ3"/>
<proteinExistence type="predicted"/>
<dbReference type="EMBL" id="JAGGMB010000001">
    <property type="protein sequence ID" value="MBP2075929.1"/>
    <property type="molecule type" value="Genomic_DNA"/>
</dbReference>
<gene>
    <name evidence="1" type="ORF">J2Z64_000140</name>
</gene>
<protein>
    <submittedName>
        <fullName evidence="1">Uncharacterized protein</fullName>
    </submittedName>
</protein>
<sequence length="184" mass="21969">MLKKNFLSRTLLRWMPTNEQSVYEKKLIGVMKRLKVQNYKFNWDRTSCFVEFSYNGNLYRLEHSIEKAKKNGFFLHNGLDCLMELTQSLEDLCGIIDRGMYDFETWISGMKQSPSETMKPGFQEEFEIRYKTMERQPLAVYNTEELKELFPFGTERPLKEFKSNQNNQRSLNKKARFEEIVGKI</sequence>
<keyword evidence="2" id="KW-1185">Reference proteome</keyword>
<dbReference type="OrthoDB" id="2703450at2"/>